<evidence type="ECO:0000313" key="3">
    <source>
        <dbReference type="Proteomes" id="UP001269081"/>
    </source>
</evidence>
<dbReference type="PANTHER" id="PTHR43591">
    <property type="entry name" value="METHYLTRANSFERASE"/>
    <property type="match status" value="1"/>
</dbReference>
<dbReference type="SUPFAM" id="SSF53335">
    <property type="entry name" value="S-adenosyl-L-methionine-dependent methyltransferases"/>
    <property type="match status" value="1"/>
</dbReference>
<accession>A0ABU1Y580</accession>
<feature type="domain" description="Methyltransferase type 11" evidence="1">
    <location>
        <begin position="47"/>
        <end position="137"/>
    </location>
</feature>
<gene>
    <name evidence="2" type="ORF">J2W48_001302</name>
</gene>
<organism evidence="2 3">
    <name type="scientific">Flavobacterium piscis</name>
    <dbReference type="NCBI Taxonomy" id="1114874"/>
    <lineage>
        <taxon>Bacteria</taxon>
        <taxon>Pseudomonadati</taxon>
        <taxon>Bacteroidota</taxon>
        <taxon>Flavobacteriia</taxon>
        <taxon>Flavobacteriales</taxon>
        <taxon>Flavobacteriaceae</taxon>
        <taxon>Flavobacterium</taxon>
    </lineage>
</organism>
<keyword evidence="3" id="KW-1185">Reference proteome</keyword>
<name>A0ABU1Y580_9FLAO</name>
<dbReference type="InterPro" id="IPR013216">
    <property type="entry name" value="Methyltransf_11"/>
</dbReference>
<dbReference type="EMBL" id="JAVDWQ010000003">
    <property type="protein sequence ID" value="MDR7209369.1"/>
    <property type="molecule type" value="Genomic_DNA"/>
</dbReference>
<reference evidence="2 3" key="1">
    <citation type="submission" date="2023-07" db="EMBL/GenBank/DDBJ databases">
        <title>Sorghum-associated microbial communities from plants grown in Nebraska, USA.</title>
        <authorList>
            <person name="Schachtman D."/>
        </authorList>
    </citation>
    <scope>NUCLEOTIDE SEQUENCE [LARGE SCALE GENOMIC DNA]</scope>
    <source>
        <strain evidence="2 3">4129</strain>
    </source>
</reference>
<keyword evidence="2" id="KW-0830">Ubiquinone</keyword>
<protein>
    <submittedName>
        <fullName evidence="2">Ubiquinone/menaquinone biosynthesis C-methylase UbiE</fullName>
    </submittedName>
</protein>
<dbReference type="PANTHER" id="PTHR43591:SF81">
    <property type="entry name" value="MAGNESIUM PROTOPORPHYRIN IX METHYLTRANSFERASE, CHLOROPLASTIC-RELATED"/>
    <property type="match status" value="1"/>
</dbReference>
<dbReference type="Proteomes" id="UP001269081">
    <property type="component" value="Unassembled WGS sequence"/>
</dbReference>
<comment type="caution">
    <text evidence="2">The sequence shown here is derived from an EMBL/GenBank/DDBJ whole genome shotgun (WGS) entry which is preliminary data.</text>
</comment>
<evidence type="ECO:0000259" key="1">
    <source>
        <dbReference type="Pfam" id="PF08241"/>
    </source>
</evidence>
<evidence type="ECO:0000313" key="2">
    <source>
        <dbReference type="EMBL" id="MDR7209369.1"/>
    </source>
</evidence>
<proteinExistence type="predicted"/>
<dbReference type="Pfam" id="PF08241">
    <property type="entry name" value="Methyltransf_11"/>
    <property type="match status" value="1"/>
</dbReference>
<dbReference type="RefSeq" id="WP_310279561.1">
    <property type="nucleotide sequence ID" value="NZ_JAVDWQ010000003.1"/>
</dbReference>
<dbReference type="Gene3D" id="3.40.50.150">
    <property type="entry name" value="Vaccinia Virus protein VP39"/>
    <property type="match status" value="1"/>
</dbReference>
<sequence>MIENQQQTIKAWFDKTYLTRGEMYLRPKEAYYIFAELLGIKPDAKLLDVACGLGRMLEIGLDYKAECSGVDISSVAVEKAKLKLPEAVIVEANAEALPFDNNMFDFVTCLGSLERMLDKDKVLQDIKRVTTADSRICFMVRNSNSWRWLFTKKLFFAVNKKGHQDAKSYQQWKALFEQQQLEVMSCIPDQWPIMRILQILTFGKFNGYKKKQNSFTPLQYANEFIFILKKN</sequence>
<dbReference type="CDD" id="cd02440">
    <property type="entry name" value="AdoMet_MTases"/>
    <property type="match status" value="1"/>
</dbReference>
<dbReference type="InterPro" id="IPR029063">
    <property type="entry name" value="SAM-dependent_MTases_sf"/>
</dbReference>